<dbReference type="PANTHER" id="PTHR12446:SF34">
    <property type="entry name" value="PROTEIN LIN-54 HOMOLOG"/>
    <property type="match status" value="1"/>
</dbReference>
<dbReference type="InterPro" id="IPR005172">
    <property type="entry name" value="CRC"/>
</dbReference>
<protein>
    <submittedName>
        <fullName evidence="6">Tso1-like transcription factor</fullName>
    </submittedName>
</protein>
<dbReference type="OrthoDB" id="6283463at2759"/>
<evidence type="ECO:0000256" key="3">
    <source>
        <dbReference type="ARBA" id="ARBA00023242"/>
    </source>
</evidence>
<comment type="similarity">
    <text evidence="2">Belongs to the lin-54 family.</text>
</comment>
<dbReference type="STRING" id="564608.C1MY55"/>
<proteinExistence type="inferred from homology"/>
<dbReference type="InterPro" id="IPR028307">
    <property type="entry name" value="Lin-54_fam"/>
</dbReference>
<keyword evidence="7" id="KW-1185">Reference proteome</keyword>
<feature type="compositionally biased region" description="Polar residues" evidence="4">
    <location>
        <begin position="577"/>
        <end position="586"/>
    </location>
</feature>
<feature type="region of interest" description="Disordered" evidence="4">
    <location>
        <begin position="572"/>
        <end position="625"/>
    </location>
</feature>
<feature type="compositionally biased region" description="Low complexity" evidence="4">
    <location>
        <begin position="485"/>
        <end position="498"/>
    </location>
</feature>
<evidence type="ECO:0000256" key="2">
    <source>
        <dbReference type="ARBA" id="ARBA00007267"/>
    </source>
</evidence>
<dbReference type="InterPro" id="IPR033467">
    <property type="entry name" value="Tesmin/TSO1-like_CXC"/>
</dbReference>
<dbReference type="GO" id="GO:0006355">
    <property type="term" value="P:regulation of DNA-templated transcription"/>
    <property type="evidence" value="ECO:0007669"/>
    <property type="project" value="TreeGrafter"/>
</dbReference>
<dbReference type="PANTHER" id="PTHR12446">
    <property type="entry name" value="TESMIN/TSO1-RELATED"/>
    <property type="match status" value="1"/>
</dbReference>
<sequence>MSADAAVIAAVSALAQSPLRPGVLDDVTDVASVAQLRKQLENEFNVNLTEPESNVVRSISRLEKELLQLDDELDLDGGYGRGRVDGGANLRGAAARGRRDAGAGAPAGVGAVAAEASEAMEGAKRSSTTGASMEWPHGLSKTVKKDGEDSPRMNSATMRGQRARLVALGAAGKKGGKKSADGALLDDAGRPLSAPASGRGGGSAQKGGNGNANRRLSGANAMSTPAVKDSRAPRFSADGSGSVLCTPVNLFGGGGKGGGDTPESCASKKCNCKKSKCLKLYCECFAAGAFCQDCSCQNCQNTPDNAALVQMTRTQIELRNPQAFANKIVATDGEEKHKKGCHCKKSACLKKYCECFQAGVLCQEYCKCEGCKNAGPDGPFGATPPAATAAAKSSKSKASNAKSAAAAAAATTTTTTAAMMGGAMPSPGALINDDEADLIIEELMMKSPGRGGAAALAVAEELGLDLLQSPPKKAGSGAGAGAGAGAASSGSTPPSAAPDAVHATPMKRAEISPLTPGSGTIMRAGPGRVTLNGGGAVFERTTRSKVPPPRFGDDPATRKAAVEAATAAAAAAAAASSEKTPNTITRKATRSRAFGSLASGHDSLQGGMMTTLGSPVPLSTPEGFE</sequence>
<feature type="compositionally biased region" description="Low complexity" evidence="4">
    <location>
        <begin position="159"/>
        <end position="171"/>
    </location>
</feature>
<dbReference type="KEGG" id="mpp:MICPUCDRAFT_60407"/>
<accession>C1MY55</accession>
<evidence type="ECO:0000313" key="6">
    <source>
        <dbReference type="EMBL" id="EEH55580.1"/>
    </source>
</evidence>
<dbReference type="GeneID" id="9685948"/>
<keyword evidence="3" id="KW-0539">Nucleus</keyword>
<dbReference type="AlphaFoldDB" id="C1MY55"/>
<feature type="region of interest" description="Disordered" evidence="4">
    <location>
        <begin position="470"/>
        <end position="556"/>
    </location>
</feature>
<organism evidence="7">
    <name type="scientific">Micromonas pusilla (strain CCMP1545)</name>
    <name type="common">Picoplanktonic green alga</name>
    <dbReference type="NCBI Taxonomy" id="564608"/>
    <lineage>
        <taxon>Eukaryota</taxon>
        <taxon>Viridiplantae</taxon>
        <taxon>Chlorophyta</taxon>
        <taxon>Mamiellophyceae</taxon>
        <taxon>Mamiellales</taxon>
        <taxon>Mamiellaceae</taxon>
        <taxon>Micromonas</taxon>
    </lineage>
</organism>
<dbReference type="RefSeq" id="XP_003060811.1">
    <property type="nucleotide sequence ID" value="XM_003060765.1"/>
</dbReference>
<feature type="compositionally biased region" description="Gly residues" evidence="4">
    <location>
        <begin position="198"/>
        <end position="210"/>
    </location>
</feature>
<gene>
    <name evidence="6" type="ORF">MICPUCDRAFT_60407</name>
</gene>
<evidence type="ECO:0000313" key="7">
    <source>
        <dbReference type="Proteomes" id="UP000001876"/>
    </source>
</evidence>
<dbReference type="GO" id="GO:0005634">
    <property type="term" value="C:nucleus"/>
    <property type="evidence" value="ECO:0007669"/>
    <property type="project" value="UniProtKB-SubCell"/>
</dbReference>
<dbReference type="eggNOG" id="KOG1171">
    <property type="taxonomic scope" value="Eukaryota"/>
</dbReference>
<dbReference type="PROSITE" id="PS51634">
    <property type="entry name" value="CRC"/>
    <property type="match status" value="1"/>
</dbReference>
<dbReference type="EMBL" id="GG663742">
    <property type="protein sequence ID" value="EEH55580.1"/>
    <property type="molecule type" value="Genomic_DNA"/>
</dbReference>
<dbReference type="Pfam" id="PF03638">
    <property type="entry name" value="TCR"/>
    <property type="match status" value="2"/>
</dbReference>
<feature type="domain" description="CRC" evidence="5">
    <location>
        <begin position="266"/>
        <end position="376"/>
    </location>
</feature>
<evidence type="ECO:0000259" key="5">
    <source>
        <dbReference type="PROSITE" id="PS51634"/>
    </source>
</evidence>
<comment type="subcellular location">
    <subcellularLocation>
        <location evidence="1">Nucleus</location>
    </subcellularLocation>
</comment>
<evidence type="ECO:0000256" key="4">
    <source>
        <dbReference type="SAM" id="MobiDB-lite"/>
    </source>
</evidence>
<dbReference type="OMA" id="CSCQNCQ"/>
<evidence type="ECO:0000256" key="1">
    <source>
        <dbReference type="ARBA" id="ARBA00004123"/>
    </source>
</evidence>
<dbReference type="Proteomes" id="UP000001876">
    <property type="component" value="Unassembled WGS sequence"/>
</dbReference>
<feature type="region of interest" description="Disordered" evidence="4">
    <location>
        <begin position="120"/>
        <end position="235"/>
    </location>
</feature>
<name>C1MY55_MICPC</name>
<reference evidence="6 7" key="1">
    <citation type="journal article" date="2009" name="Science">
        <title>Green evolution and dynamic adaptations revealed by genomes of the marine picoeukaryotes Micromonas.</title>
        <authorList>
            <person name="Worden A.Z."/>
            <person name="Lee J.H."/>
            <person name="Mock T."/>
            <person name="Rouze P."/>
            <person name="Simmons M.P."/>
            <person name="Aerts A.L."/>
            <person name="Allen A.E."/>
            <person name="Cuvelier M.L."/>
            <person name="Derelle E."/>
            <person name="Everett M.V."/>
            <person name="Foulon E."/>
            <person name="Grimwood J."/>
            <person name="Gundlach H."/>
            <person name="Henrissat B."/>
            <person name="Napoli C."/>
            <person name="McDonald S.M."/>
            <person name="Parker M.S."/>
            <person name="Rombauts S."/>
            <person name="Salamov A."/>
            <person name="Von Dassow P."/>
            <person name="Badger J.H."/>
            <person name="Coutinho P.M."/>
            <person name="Demir E."/>
            <person name="Dubchak I."/>
            <person name="Gentemann C."/>
            <person name="Eikrem W."/>
            <person name="Gready J.E."/>
            <person name="John U."/>
            <person name="Lanier W."/>
            <person name="Lindquist E.A."/>
            <person name="Lucas S."/>
            <person name="Mayer K.F."/>
            <person name="Moreau H."/>
            <person name="Not F."/>
            <person name="Otillar R."/>
            <person name="Panaud O."/>
            <person name="Pangilinan J."/>
            <person name="Paulsen I."/>
            <person name="Piegu B."/>
            <person name="Poliakov A."/>
            <person name="Robbens S."/>
            <person name="Schmutz J."/>
            <person name="Toulza E."/>
            <person name="Wyss T."/>
            <person name="Zelensky A."/>
            <person name="Zhou K."/>
            <person name="Armbrust E.V."/>
            <person name="Bhattacharya D."/>
            <person name="Goodenough U.W."/>
            <person name="Van de Peer Y."/>
            <person name="Grigoriev I.V."/>
        </authorList>
    </citation>
    <scope>NUCLEOTIDE SEQUENCE [LARGE SCALE GENOMIC DNA]</scope>
    <source>
        <strain evidence="6 7">CCMP1545</strain>
    </source>
</reference>
<dbReference type="SMART" id="SM01114">
    <property type="entry name" value="CXC"/>
    <property type="match status" value="2"/>
</dbReference>